<feature type="domain" description="DUF5107" evidence="4">
    <location>
        <begin position="39"/>
        <end position="339"/>
    </location>
</feature>
<accession>A0A917N1I1</accession>
<dbReference type="InterPro" id="IPR033396">
    <property type="entry name" value="DUF5107"/>
</dbReference>
<protein>
    <recommendedName>
        <fullName evidence="4">DUF5107 domain-containing protein</fullName>
    </recommendedName>
</protein>
<evidence type="ECO:0000256" key="2">
    <source>
        <dbReference type="ARBA" id="ARBA00022803"/>
    </source>
</evidence>
<sequence length="1119" mass="128063">MQVKAWTEKVTIPTYAVGTPDKNPMFFEKRVYQGSSGVVYPNPVIEKIFDDKEDREYTAVYLENAYLKIMILPEIGGRVQMAYDKVRERHFIYYNQVIKPALVGLCGPWISGGIEFNWPQHHRPSTFDPVDFDIEENEDGSITVWVSELEKMFHTKGMAGFTLHPNYAYLEIKAKLYNATALPQTFLWWANPAVKVNDYYQSVFPPDVHAVFDHGKRDVSSFPIATGTYYKVDYSPGTDISMYKNIPVPTSYMAVNSSFDFVGGYEHDAQAGMLHVADHHVSPGKKQWTWGNGDFGIAWDRNLTDEDGPYIELMTGVYTDNQPDFTWIMPFEEKTFTQYFLPYRELGLISNANKDLLLRVEVQKQELEIKLFATTALPHLKVTVNNGTTALFEVIVAIDASEVYKHVWSLEEEIDNEDINVIIADKSGKEILSHYFKQEEKEIPKAAAPALLPEEIYTPEQLFLTGQHLEQYRHATFSPVPYYERALELDPNDIRNNNALGAWYLRRGRFAKSEAYFLKAVESLTARNPNPYDGEPYFNLGLSYFFQNKMHKAYDAFFKATWNSAWQDAAYYYVAKIDMQRGDYLKALEHINWSIDRNARNGKAYIIKVQAQYLLGQFKDAIATAEQAIQRDRFNYGALYALATNLKKLGDVEKAANTMAILTERSRETSHNLIESAIDYLDMHAYADAAAILELANKQALNEPLINYYLAYIFNQMHDMELSDKYLMNARESSPDYCFPNRLHDIIILNHALDRNHEDAKAHYYLGNLYYDKRQYTEALEHWSKSYSLDDSFATVNRNLGIALFNKAGNPEAALVHFEKAFSLNKSDARVLLELDQLYKVINRTPEFRLNFLSENHQTAIQRDDLYLEMITLHNLSGNIEQAYKLISERKFHPWEGGEGKVSAQYISCLVEMAKKLIVARDFSSAIQLLKQSLSYPESLGEGKLPGTRDNDIYFWLGRAYAGSGNEQEATEAWNIGAIGNEEPSAAVFYNDSPPDKIFYQGLCFLQNGDGQRAAGIFNKLIAYGQQHMNDDIKLDYFAVSLPDLMVFDINLNEKNRIHCLYLMGLGNIGLNNRVESAFYLREVLKADAAHLGATTHLRLIEQDTLLKLIFKNEGQSVS</sequence>
<comment type="caution">
    <text evidence="5">The sequence shown here is derived from an EMBL/GenBank/DDBJ whole genome shotgun (WGS) entry which is preliminary data.</text>
</comment>
<reference evidence="5" key="1">
    <citation type="journal article" date="2014" name="Int. J. Syst. Evol. Microbiol.">
        <title>Complete genome sequence of Corynebacterium casei LMG S-19264T (=DSM 44701T), isolated from a smear-ripened cheese.</title>
        <authorList>
            <consortium name="US DOE Joint Genome Institute (JGI-PGF)"/>
            <person name="Walter F."/>
            <person name="Albersmeier A."/>
            <person name="Kalinowski J."/>
            <person name="Ruckert C."/>
        </authorList>
    </citation>
    <scope>NUCLEOTIDE SEQUENCE</scope>
    <source>
        <strain evidence="5">CCM 8711</strain>
    </source>
</reference>
<dbReference type="PROSITE" id="PS50005">
    <property type="entry name" value="TPR"/>
    <property type="match status" value="1"/>
</dbReference>
<name>A0A917N1I1_9SPHI</name>
<dbReference type="PANTHER" id="PTHR12558">
    <property type="entry name" value="CELL DIVISION CYCLE 16,23,27"/>
    <property type="match status" value="1"/>
</dbReference>
<dbReference type="SUPFAM" id="SSF48452">
    <property type="entry name" value="TPR-like"/>
    <property type="match status" value="2"/>
</dbReference>
<dbReference type="Pfam" id="PF07719">
    <property type="entry name" value="TPR_2"/>
    <property type="match status" value="1"/>
</dbReference>
<dbReference type="Pfam" id="PF13432">
    <property type="entry name" value="TPR_16"/>
    <property type="match status" value="1"/>
</dbReference>
<reference evidence="5" key="2">
    <citation type="submission" date="2020-09" db="EMBL/GenBank/DDBJ databases">
        <authorList>
            <person name="Sun Q."/>
            <person name="Sedlacek I."/>
        </authorList>
    </citation>
    <scope>NUCLEOTIDE SEQUENCE</scope>
    <source>
        <strain evidence="5">CCM 8711</strain>
    </source>
</reference>
<evidence type="ECO:0000313" key="6">
    <source>
        <dbReference type="Proteomes" id="UP000662074"/>
    </source>
</evidence>
<keyword evidence="1" id="KW-0677">Repeat</keyword>
<proteinExistence type="predicted"/>
<keyword evidence="6" id="KW-1185">Reference proteome</keyword>
<dbReference type="Proteomes" id="UP000662074">
    <property type="component" value="Unassembled WGS sequence"/>
</dbReference>
<evidence type="ECO:0000256" key="1">
    <source>
        <dbReference type="ARBA" id="ARBA00022737"/>
    </source>
</evidence>
<dbReference type="SUPFAM" id="SSF81901">
    <property type="entry name" value="HCP-like"/>
    <property type="match status" value="1"/>
</dbReference>
<dbReference type="InterPro" id="IPR019734">
    <property type="entry name" value="TPR_rpt"/>
</dbReference>
<gene>
    <name evidence="5" type="ORF">GCM10011425_21100</name>
</gene>
<evidence type="ECO:0000256" key="3">
    <source>
        <dbReference type="PROSITE-ProRule" id="PRU00339"/>
    </source>
</evidence>
<dbReference type="AlphaFoldDB" id="A0A917N1I1"/>
<dbReference type="InterPro" id="IPR011990">
    <property type="entry name" value="TPR-like_helical_dom_sf"/>
</dbReference>
<feature type="repeat" description="TPR" evidence="3">
    <location>
        <begin position="760"/>
        <end position="793"/>
    </location>
</feature>
<dbReference type="EMBL" id="BMDO01000005">
    <property type="protein sequence ID" value="GGI50898.1"/>
    <property type="molecule type" value="Genomic_DNA"/>
</dbReference>
<dbReference type="PANTHER" id="PTHR12558:SF13">
    <property type="entry name" value="CELL DIVISION CYCLE PROTEIN 27 HOMOLOG"/>
    <property type="match status" value="1"/>
</dbReference>
<evidence type="ECO:0000313" key="5">
    <source>
        <dbReference type="EMBL" id="GGI50898.1"/>
    </source>
</evidence>
<organism evidence="5 6">
    <name type="scientific">Mucilaginibacter galii</name>
    <dbReference type="NCBI Taxonomy" id="2005073"/>
    <lineage>
        <taxon>Bacteria</taxon>
        <taxon>Pseudomonadati</taxon>
        <taxon>Bacteroidota</taxon>
        <taxon>Sphingobacteriia</taxon>
        <taxon>Sphingobacteriales</taxon>
        <taxon>Sphingobacteriaceae</taxon>
        <taxon>Mucilaginibacter</taxon>
    </lineage>
</organism>
<dbReference type="Pfam" id="PF17128">
    <property type="entry name" value="DUF5107"/>
    <property type="match status" value="1"/>
</dbReference>
<dbReference type="SMART" id="SM00028">
    <property type="entry name" value="TPR"/>
    <property type="match status" value="9"/>
</dbReference>
<evidence type="ECO:0000259" key="4">
    <source>
        <dbReference type="Pfam" id="PF17128"/>
    </source>
</evidence>
<dbReference type="InterPro" id="IPR013105">
    <property type="entry name" value="TPR_2"/>
</dbReference>
<keyword evidence="2 3" id="KW-0802">TPR repeat</keyword>
<dbReference type="Gene3D" id="1.25.40.10">
    <property type="entry name" value="Tetratricopeptide repeat domain"/>
    <property type="match status" value="4"/>
</dbReference>
<dbReference type="RefSeq" id="WP_188416469.1">
    <property type="nucleotide sequence ID" value="NZ_BMDO01000005.1"/>
</dbReference>